<evidence type="ECO:0000256" key="1">
    <source>
        <dbReference type="ARBA" id="ARBA00004141"/>
    </source>
</evidence>
<feature type="domain" description="ABC transmembrane type-1" evidence="12">
    <location>
        <begin position="280"/>
        <end position="557"/>
    </location>
</feature>
<dbReference type="Pfam" id="PF00664">
    <property type="entry name" value="ABC_membrane"/>
    <property type="match status" value="2"/>
</dbReference>
<reference evidence="13" key="3">
    <citation type="submission" date="2021-01" db="EMBL/GenBank/DDBJ databases">
        <authorList>
            <consortium name="Aspergillus luchuensis mut. kawachii IFO 4304 genome sequencing consortium"/>
            <person name="Kazuki M."/>
            <person name="Futagami T."/>
        </authorList>
    </citation>
    <scope>NUCLEOTIDE SEQUENCE</scope>
    <source>
        <strain evidence="13">IFO 4308</strain>
    </source>
</reference>
<dbReference type="PANTHER" id="PTHR24223">
    <property type="entry name" value="ATP-BINDING CASSETTE SUB-FAMILY C"/>
    <property type="match status" value="1"/>
</dbReference>
<reference evidence="14 15" key="1">
    <citation type="journal article" date="2016" name="DNA Res.">
        <title>Genome sequence of Aspergillus luchuensis NBRC 4314.</title>
        <authorList>
            <person name="Yamada O."/>
            <person name="Machida M."/>
            <person name="Hosoyama A."/>
            <person name="Goto M."/>
            <person name="Takahashi T."/>
            <person name="Futagami T."/>
            <person name="Yamagata Y."/>
            <person name="Takeuchi M."/>
            <person name="Kobayashi T."/>
            <person name="Koike H."/>
            <person name="Abe K."/>
            <person name="Asai K."/>
            <person name="Arita M."/>
            <person name="Fujita N."/>
            <person name="Fukuda K."/>
            <person name="Higa K."/>
            <person name="Horikawa H."/>
            <person name="Ishikawa T."/>
            <person name="Jinno K."/>
            <person name="Kato Y."/>
            <person name="Kirimura K."/>
            <person name="Mizutani O."/>
            <person name="Nakasone K."/>
            <person name="Sano M."/>
            <person name="Shiraishi Y."/>
            <person name="Tsukahara M."/>
            <person name="Gomi K."/>
        </authorList>
    </citation>
    <scope>NUCLEOTIDE SEQUENCE [LARGE SCALE GENOMIC DNA]</scope>
    <source>
        <strain evidence="14 15">RIB 2604</strain>
    </source>
</reference>
<feature type="domain" description="ABC transporter" evidence="11">
    <location>
        <begin position="1287"/>
        <end position="1558"/>
    </location>
</feature>
<feature type="transmembrane region" description="Helical" evidence="10">
    <location>
        <begin position="101"/>
        <end position="120"/>
    </location>
</feature>
<dbReference type="CDD" id="cd18579">
    <property type="entry name" value="ABC_6TM_ABCC_D1"/>
    <property type="match status" value="1"/>
</dbReference>
<dbReference type="SUPFAM" id="SSF52540">
    <property type="entry name" value="P-loop containing nucleoside triphosphate hydrolases"/>
    <property type="match status" value="2"/>
</dbReference>
<protein>
    <submittedName>
        <fullName evidence="14">Canalicular multispecific organic anion transporter 1</fullName>
    </submittedName>
</protein>
<dbReference type="InterPro" id="IPR044746">
    <property type="entry name" value="ABCC_6TM_D1"/>
</dbReference>
<evidence type="ECO:0000313" key="14">
    <source>
        <dbReference type="EMBL" id="GAT24931.1"/>
    </source>
</evidence>
<dbReference type="PROSITE" id="PS50929">
    <property type="entry name" value="ABC_TM1F"/>
    <property type="match status" value="2"/>
</dbReference>
<dbReference type="VEuPathDB" id="FungiDB:ASPFODRAFT_194610"/>
<keyword evidence="8" id="KW-0325">Glycoprotein</keyword>
<dbReference type="InterPro" id="IPR003439">
    <property type="entry name" value="ABC_transporter-like_ATP-bd"/>
</dbReference>
<evidence type="ECO:0000313" key="16">
    <source>
        <dbReference type="Proteomes" id="UP000661280"/>
    </source>
</evidence>
<evidence type="ECO:0000256" key="5">
    <source>
        <dbReference type="ARBA" id="ARBA00022840"/>
    </source>
</evidence>
<dbReference type="InterPro" id="IPR017871">
    <property type="entry name" value="ABC_transporter-like_CS"/>
</dbReference>
<feature type="domain" description="ABC transmembrane type-1" evidence="12">
    <location>
        <begin position="967"/>
        <end position="1248"/>
    </location>
</feature>
<feature type="transmembrane region" description="Helical" evidence="10">
    <location>
        <begin position="1190"/>
        <end position="1209"/>
    </location>
</feature>
<feature type="transmembrane region" description="Helical" evidence="10">
    <location>
        <begin position="967"/>
        <end position="987"/>
    </location>
</feature>
<dbReference type="InterPro" id="IPR050173">
    <property type="entry name" value="ABC_transporter_C-like"/>
</dbReference>
<dbReference type="InterPro" id="IPR044726">
    <property type="entry name" value="ABCC_6TM_D2"/>
</dbReference>
<dbReference type="Pfam" id="PF24357">
    <property type="entry name" value="TMD0_ABC"/>
    <property type="match status" value="1"/>
</dbReference>
<dbReference type="SUPFAM" id="SSF90123">
    <property type="entry name" value="ABC transporter transmembrane region"/>
    <property type="match status" value="2"/>
</dbReference>
<keyword evidence="7 10" id="KW-0472">Membrane</keyword>
<feature type="transmembrane region" description="Helical" evidence="10">
    <location>
        <begin position="537"/>
        <end position="562"/>
    </location>
</feature>
<evidence type="ECO:0000256" key="2">
    <source>
        <dbReference type="ARBA" id="ARBA00022448"/>
    </source>
</evidence>
<reference evidence="15" key="2">
    <citation type="submission" date="2016-02" db="EMBL/GenBank/DDBJ databases">
        <title>Genome sequencing of Aspergillus luchuensis NBRC 4314.</title>
        <authorList>
            <person name="Yamada O."/>
        </authorList>
    </citation>
    <scope>NUCLEOTIDE SEQUENCE [LARGE SCALE GENOMIC DNA]</scope>
    <source>
        <strain evidence="15">RIB 2604</strain>
    </source>
</reference>
<feature type="compositionally biased region" description="Low complexity" evidence="9">
    <location>
        <begin position="582"/>
        <end position="594"/>
    </location>
</feature>
<dbReference type="InterPro" id="IPR027417">
    <property type="entry name" value="P-loop_NTPase"/>
</dbReference>
<dbReference type="Proteomes" id="UP000661280">
    <property type="component" value="Chromosome 8"/>
</dbReference>
<dbReference type="Pfam" id="PF00005">
    <property type="entry name" value="ABC_tran"/>
    <property type="match status" value="2"/>
</dbReference>
<dbReference type="GO" id="GO:0140359">
    <property type="term" value="F:ABC-type transporter activity"/>
    <property type="evidence" value="ECO:0007669"/>
    <property type="project" value="InterPro"/>
</dbReference>
<feature type="transmembrane region" description="Helical" evidence="10">
    <location>
        <begin position="1221"/>
        <end position="1244"/>
    </location>
</feature>
<feature type="transmembrane region" description="Helical" evidence="10">
    <location>
        <begin position="491"/>
        <end position="517"/>
    </location>
</feature>
<evidence type="ECO:0000256" key="10">
    <source>
        <dbReference type="SAM" id="Phobius"/>
    </source>
</evidence>
<dbReference type="InterPro" id="IPR003593">
    <property type="entry name" value="AAA+_ATPase"/>
</dbReference>
<dbReference type="EMBL" id="AP024432">
    <property type="protein sequence ID" value="BCS05484.1"/>
    <property type="molecule type" value="Genomic_DNA"/>
</dbReference>
<evidence type="ECO:0000256" key="7">
    <source>
        <dbReference type="ARBA" id="ARBA00023136"/>
    </source>
</evidence>
<dbReference type="Gene3D" id="1.20.1560.10">
    <property type="entry name" value="ABC transporter type 1, transmembrane domain"/>
    <property type="match status" value="2"/>
</dbReference>
<feature type="region of interest" description="Disordered" evidence="9">
    <location>
        <begin position="579"/>
        <end position="598"/>
    </location>
</feature>
<dbReference type="GO" id="GO:0016887">
    <property type="term" value="F:ATP hydrolysis activity"/>
    <property type="evidence" value="ECO:0007669"/>
    <property type="project" value="InterPro"/>
</dbReference>
<evidence type="ECO:0000256" key="9">
    <source>
        <dbReference type="SAM" id="MobiDB-lite"/>
    </source>
</evidence>
<proteinExistence type="predicted"/>
<reference evidence="13" key="4">
    <citation type="submission" date="2021-02" db="EMBL/GenBank/DDBJ databases">
        <title>Aspergillus luchuensis mut. kawachii IFO 4304 genome sequence.</title>
        <authorList>
            <person name="Mori K."/>
            <person name="Kadooka C."/>
            <person name="Goto M."/>
            <person name="Futagami T."/>
        </authorList>
    </citation>
    <scope>NUCLEOTIDE SEQUENCE</scope>
    <source>
        <strain evidence="13">IFO 4308</strain>
    </source>
</reference>
<dbReference type="Gene3D" id="3.40.50.300">
    <property type="entry name" value="P-loop containing nucleotide triphosphate hydrolases"/>
    <property type="match status" value="2"/>
</dbReference>
<evidence type="ECO:0000313" key="15">
    <source>
        <dbReference type="Proteomes" id="UP000075230"/>
    </source>
</evidence>
<feature type="transmembrane region" description="Helical" evidence="10">
    <location>
        <begin position="1106"/>
        <end position="1125"/>
    </location>
</feature>
<accession>A0A146FI66</accession>
<name>A0A146FI66_ASPKA</name>
<dbReference type="CDD" id="cd03244">
    <property type="entry name" value="ABCC_MRP_domain2"/>
    <property type="match status" value="1"/>
</dbReference>
<dbReference type="VEuPathDB" id="FungiDB:ASPFODRAFT_43744"/>
<feature type="transmembrane region" description="Helical" evidence="10">
    <location>
        <begin position="1007"/>
        <end position="1033"/>
    </location>
</feature>
<dbReference type="FunFam" id="1.20.1560.10:FF:000066">
    <property type="entry name" value="ABC multidrug transporter (Eurofung)"/>
    <property type="match status" value="1"/>
</dbReference>
<keyword evidence="16" id="KW-1185">Reference proteome</keyword>
<dbReference type="KEGG" id="aluc:AKAW2_81285A"/>
<dbReference type="InterPro" id="IPR036640">
    <property type="entry name" value="ABC1_TM_sf"/>
</dbReference>
<keyword evidence="5" id="KW-0067">ATP-binding</keyword>
<sequence>MGAQASKCPVNVETGFGPAADCYDGFDFTLLFEESILTLVPAGITLFLLPLFLLRLKNEERKVVESWHHVAKLAGWFAISTVTLVLVALTASKGPTTRTSIAANVVVLLLEIGLTFLSHWQHVRSVRPSGLLVQYLALTLIFDAARCRTLWGVQSGDKVAIVLSIAVGIKAVLFGLEAAEKRGILLDKFKFLPFEATAGELNLWFSWWLNPIFFRGFKKQLSMDTLFDVDPSLKANDKEDGDTLAEMWKYWKTKLRNPPLLLICLVHARVPLLKSILPRLAQIAFTVAQPFILQRTLSYIQNDGYENRSSVGTGLIVVYVIVYIGIAVTTALAQHWTFRMITRMRAGLVDLIYRHTLEMIPTALDGADAVTLMSTDVERITSGLRTFPELWANLIQMGIAIWLLAGMLDLAVLGASAVAVVSTGLAIWVATGAGIAQKAWLDQIQSRVAATASMLGVMKAVKMTGLTQPLGDKIRQLREEEVKASSTFRLILVKLVTLSNVSEAMNPVAAFGLYILLQRFQGYAVMSTSLVLTSLVLLQLLLVPLAMLIDSLAGFVGALGCFRRIQDYLGQETKVDGEKARAATGGSSSSSEVESLARRERRRTIPSLVLPTIEVAEFRFSWLLADYSGEQGRASRFLGEERGGIGGGIGPGNAGRVVSGVGSMRSARSRRRTRRIIPEPVIEFKKVSAGWKDGMVVLRDMSFKVPRGQLTMVVGSVGSGKSTLLYTLLRETKVSAGSIIGSLDEAAFCSQSPWVINTTVQQNITGDFALDPRWYATVVQACALSLDLAQLPQGDQTIVGSSGIGLSGGQQVRISLARAIYSRKRTIVLDDILSGLDATTEKYIFSSLFGRHGLLARHGVTVILASHAVHFLPEADYILALGPKGTIVEQGTFTDLARRSHGGYIRGLEVRERQAAHHKPQESSATLETIPDNESQAVLPSMDMNEIPARDWSVYAYYVECFGWPRLAFFIFISAIFGFVIVFSQVWAEWWGNHNTKYPNDKAGYYWGIYFVLGLMATLSLVTGCTFFVMALAPRVARTIHTRLLQTVLQAPMSLFYTTDKGSLTNRFSQDLELIDLELPVSVVQTTMILCIILAQTILMAVTSKYLGAALPFILATVAGLQVFYLRTSRILRLLDVEAKAPLFSHFLETLSGLVTIRAYGWQEAYTRRNLHKINESQKPFYALLSVQQWLGLMLDLVAAGIAVVLATIAVKTKGSTDSGLIGLALINIVGFGSAIKKLIVFWAQLETSVGAVSRVRSFVGRVGSEHKEGEAGEGSVGPNWPERGGLVFDAVVASYSSSGDGEDGDEEEEVEPVLKGISLRIEPGQRIGVCGRSGSGKSSLVATLFRMLEMDSGRIIVDGVDLASVSRDLVRERIIAIPQDACLLPGSVRFNLDPREERTDEEIMDVLREVGLWEVLLELVEAEEKKDEVQEKIAAPGDTPPPLPIKNSDVLNAPMPTTAISHGQRQLICLGRAALRRSTILVLDEPTAAVDVETDAMMQRIIRSRFASHTIITVAHRLDTIMDFDRIAVIDAGRLAEWGTPKQLVTGDTLFRRLYRDMHGEVDEDEACPAYEDHYDHNEVDEEDGDYSSAMETTTSAETHTGTVVVDEQLNTWI</sequence>
<organism evidence="14 15">
    <name type="scientific">Aspergillus kawachii</name>
    <name type="common">White koji mold</name>
    <name type="synonym">Aspergillus awamori var. kawachi</name>
    <dbReference type="NCBI Taxonomy" id="1069201"/>
    <lineage>
        <taxon>Eukaryota</taxon>
        <taxon>Fungi</taxon>
        <taxon>Dikarya</taxon>
        <taxon>Ascomycota</taxon>
        <taxon>Pezizomycotina</taxon>
        <taxon>Eurotiomycetes</taxon>
        <taxon>Eurotiomycetidae</taxon>
        <taxon>Eurotiales</taxon>
        <taxon>Aspergillaceae</taxon>
        <taxon>Aspergillus</taxon>
        <taxon>Aspergillus subgen. Circumdati</taxon>
    </lineage>
</organism>
<keyword evidence="2" id="KW-0813">Transport</keyword>
<comment type="subcellular location">
    <subcellularLocation>
        <location evidence="1">Membrane</location>
        <topology evidence="1">Multi-pass membrane protein</topology>
    </subcellularLocation>
</comment>
<evidence type="ECO:0000313" key="13">
    <source>
        <dbReference type="EMBL" id="BCS05484.1"/>
    </source>
</evidence>
<dbReference type="Proteomes" id="UP000075230">
    <property type="component" value="Unassembled WGS sequence"/>
</dbReference>
<evidence type="ECO:0000259" key="12">
    <source>
        <dbReference type="PROSITE" id="PS50929"/>
    </source>
</evidence>
<dbReference type="InterPro" id="IPR011527">
    <property type="entry name" value="ABC1_TM_dom"/>
</dbReference>
<dbReference type="InterPro" id="IPR056227">
    <property type="entry name" value="TMD0_ABC"/>
</dbReference>
<evidence type="ECO:0000256" key="8">
    <source>
        <dbReference type="ARBA" id="ARBA00023180"/>
    </source>
</evidence>
<keyword evidence="6 10" id="KW-1133">Transmembrane helix</keyword>
<dbReference type="CDD" id="cd18580">
    <property type="entry name" value="ABC_6TM_ABCC_D2"/>
    <property type="match status" value="1"/>
</dbReference>
<dbReference type="GO" id="GO:0005524">
    <property type="term" value="F:ATP binding"/>
    <property type="evidence" value="ECO:0007669"/>
    <property type="project" value="UniProtKB-KW"/>
</dbReference>
<dbReference type="RefSeq" id="XP_041549246.1">
    <property type="nucleotide sequence ID" value="XM_041682399.1"/>
</dbReference>
<dbReference type="GO" id="GO:0016020">
    <property type="term" value="C:membrane"/>
    <property type="evidence" value="ECO:0007669"/>
    <property type="project" value="UniProtKB-SubCell"/>
</dbReference>
<gene>
    <name evidence="13" type="ORF">AKAW2_81285A</name>
    <name evidence="14" type="ORF">RIB2604_01807660</name>
</gene>
<evidence type="ECO:0000256" key="4">
    <source>
        <dbReference type="ARBA" id="ARBA00022741"/>
    </source>
</evidence>
<dbReference type="PROSITE" id="PS00211">
    <property type="entry name" value="ABC_TRANSPORTER_1"/>
    <property type="match status" value="2"/>
</dbReference>
<evidence type="ECO:0000256" key="3">
    <source>
        <dbReference type="ARBA" id="ARBA00022692"/>
    </source>
</evidence>
<dbReference type="SMART" id="SM00382">
    <property type="entry name" value="AAA"/>
    <property type="match status" value="2"/>
</dbReference>
<feature type="transmembrane region" description="Helical" evidence="10">
    <location>
        <begin position="313"/>
        <end position="333"/>
    </location>
</feature>
<evidence type="ECO:0000259" key="11">
    <source>
        <dbReference type="PROSITE" id="PS50893"/>
    </source>
</evidence>
<feature type="transmembrane region" description="Helical" evidence="10">
    <location>
        <begin position="66"/>
        <end position="89"/>
    </location>
</feature>
<evidence type="ECO:0000256" key="6">
    <source>
        <dbReference type="ARBA" id="ARBA00022989"/>
    </source>
</evidence>
<feature type="domain" description="ABC transporter" evidence="11">
    <location>
        <begin position="682"/>
        <end position="909"/>
    </location>
</feature>
<feature type="transmembrane region" description="Helical" evidence="10">
    <location>
        <begin position="36"/>
        <end position="54"/>
    </location>
</feature>
<keyword evidence="4" id="KW-0547">Nucleotide-binding</keyword>
<dbReference type="PANTHER" id="PTHR24223:SF399">
    <property type="entry name" value="ABC TRANSPORTER ATNG"/>
    <property type="match status" value="1"/>
</dbReference>
<keyword evidence="3 10" id="KW-0812">Transmembrane</keyword>
<dbReference type="FunFam" id="1.20.1560.10:FF:000055">
    <property type="entry name" value="ABC multidrug transporter (Eurofung)"/>
    <property type="match status" value="1"/>
</dbReference>
<dbReference type="OrthoDB" id="6500128at2759"/>
<dbReference type="GeneID" id="64966805"/>
<dbReference type="EMBL" id="BCWF01000018">
    <property type="protein sequence ID" value="GAT24931.1"/>
    <property type="molecule type" value="Genomic_DNA"/>
</dbReference>
<dbReference type="PROSITE" id="PS50893">
    <property type="entry name" value="ABC_TRANSPORTER_2"/>
    <property type="match status" value="2"/>
</dbReference>